<protein>
    <submittedName>
        <fullName evidence="2">Glycosyltransferase family 2 protein</fullName>
    </submittedName>
</protein>
<dbReference type="PANTHER" id="PTHR22916:SF3">
    <property type="entry name" value="UDP-GLCNAC:BETAGAL BETA-1,3-N-ACETYLGLUCOSAMINYLTRANSFERASE-LIKE PROTEIN 1"/>
    <property type="match status" value="1"/>
</dbReference>
<keyword evidence="2" id="KW-0808">Transferase</keyword>
<dbReference type="InterPro" id="IPR001173">
    <property type="entry name" value="Glyco_trans_2-like"/>
</dbReference>
<dbReference type="AlphaFoldDB" id="A0A395W7T6"/>
<dbReference type="Proteomes" id="UP000265489">
    <property type="component" value="Unassembled WGS sequence"/>
</dbReference>
<proteinExistence type="predicted"/>
<dbReference type="SUPFAM" id="SSF53448">
    <property type="entry name" value="Nucleotide-diphospho-sugar transferases"/>
    <property type="match status" value="1"/>
</dbReference>
<feature type="domain" description="Glycosyltransferase 2-like" evidence="1">
    <location>
        <begin position="10"/>
        <end position="172"/>
    </location>
</feature>
<gene>
    <name evidence="2" type="ORF">DWW32_08530</name>
</gene>
<dbReference type="GO" id="GO:0016758">
    <property type="term" value="F:hexosyltransferase activity"/>
    <property type="evidence" value="ECO:0007669"/>
    <property type="project" value="UniProtKB-ARBA"/>
</dbReference>
<dbReference type="CDD" id="cd00761">
    <property type="entry name" value="Glyco_tranf_GTA_type"/>
    <property type="match status" value="1"/>
</dbReference>
<dbReference type="RefSeq" id="WP_118325479.1">
    <property type="nucleotide sequence ID" value="NZ_QRYH01000016.1"/>
</dbReference>
<accession>A0A395W7T6</accession>
<evidence type="ECO:0000313" key="3">
    <source>
        <dbReference type="Proteomes" id="UP000265489"/>
    </source>
</evidence>
<name>A0A395W7T6_9FIRM</name>
<dbReference type="GeneID" id="66579968"/>
<comment type="caution">
    <text evidence="2">The sequence shown here is derived from an EMBL/GenBank/DDBJ whole genome shotgun (WGS) entry which is preliminary data.</text>
</comment>
<dbReference type="PANTHER" id="PTHR22916">
    <property type="entry name" value="GLYCOSYLTRANSFERASE"/>
    <property type="match status" value="1"/>
</dbReference>
<dbReference type="InterPro" id="IPR029044">
    <property type="entry name" value="Nucleotide-diphossugar_trans"/>
</dbReference>
<evidence type="ECO:0000259" key="1">
    <source>
        <dbReference type="Pfam" id="PF00535"/>
    </source>
</evidence>
<reference evidence="2 3" key="1">
    <citation type="submission" date="2018-08" db="EMBL/GenBank/DDBJ databases">
        <title>A genome reference for cultivated species of the human gut microbiota.</title>
        <authorList>
            <person name="Zou Y."/>
            <person name="Xue W."/>
            <person name="Luo G."/>
        </authorList>
    </citation>
    <scope>NUCLEOTIDE SEQUENCE [LARGE SCALE GENOMIC DNA]</scope>
    <source>
        <strain evidence="2 3">AF15-20</strain>
    </source>
</reference>
<dbReference type="EMBL" id="QRYQ01000016">
    <property type="protein sequence ID" value="RGU90593.1"/>
    <property type="molecule type" value="Genomic_DNA"/>
</dbReference>
<organism evidence="2 3">
    <name type="scientific">Holdemanella biformis</name>
    <dbReference type="NCBI Taxonomy" id="1735"/>
    <lineage>
        <taxon>Bacteria</taxon>
        <taxon>Bacillati</taxon>
        <taxon>Bacillota</taxon>
        <taxon>Erysipelotrichia</taxon>
        <taxon>Erysipelotrichales</taxon>
        <taxon>Erysipelotrichaceae</taxon>
        <taxon>Holdemanella</taxon>
    </lineage>
</organism>
<dbReference type="Pfam" id="PF00535">
    <property type="entry name" value="Glycos_transf_2"/>
    <property type="match status" value="1"/>
</dbReference>
<dbReference type="Gene3D" id="3.90.550.10">
    <property type="entry name" value="Spore Coat Polysaccharide Biosynthesis Protein SpsA, Chain A"/>
    <property type="match status" value="1"/>
</dbReference>
<sequence>MKSETIPLVSIIIPTYKRSETLIRAINSALNQTYSNIEVIIVDDNADFPEVRNSNLKLLNAYPEIKLVCNERNLGGGMSRNEGIKIATGEYVAFLDDDDEYLPTKIEKQINRFLSINDENVALIYCYAEMVNVDKSTYTYYMDYEDKPLLENIKHCLAPTSFWLCKKEKLIEVGGFENISSRQDASLITKLILNNYSVYRTPEILLRYYWHNSLNGISKRSVKTVNAEIQYKEMFNKIALENNLDLEKINYANYLFAYRIAREYVAIGMRKPAFKQFNEMCKYKIFSVNNARILLTIIFNGIYMKLSILKNRKRIGI</sequence>
<evidence type="ECO:0000313" key="2">
    <source>
        <dbReference type="EMBL" id="RGU90593.1"/>
    </source>
</evidence>